<sequence>QSCNEDRLIAIRGPKVPKPLAPPKNPLKRTRIKYKRKTTGEGVFLETIWDTRPHVSWLSGKPLGDEYNVMCMFHVLGKGAYPGYRLYDKNIILTTPQEHHNWHNMTKVKLLEKDPRWQDVFDLYEELQQEYYM</sequence>
<proteinExistence type="predicted"/>
<protein>
    <submittedName>
        <fullName evidence="1">Uncharacterized protein</fullName>
    </submittedName>
</protein>
<comment type="caution">
    <text evidence="1">The sequence shown here is derived from an EMBL/GenBank/DDBJ whole genome shotgun (WGS) entry which is preliminary data.</text>
</comment>
<reference evidence="1" key="1">
    <citation type="journal article" date="2015" name="Nature">
        <title>Complex archaea that bridge the gap between prokaryotes and eukaryotes.</title>
        <authorList>
            <person name="Spang A."/>
            <person name="Saw J.H."/>
            <person name="Jorgensen S.L."/>
            <person name="Zaremba-Niedzwiedzka K."/>
            <person name="Martijn J."/>
            <person name="Lind A.E."/>
            <person name="van Eijk R."/>
            <person name="Schleper C."/>
            <person name="Guy L."/>
            <person name="Ettema T.J."/>
        </authorList>
    </citation>
    <scope>NUCLEOTIDE SEQUENCE</scope>
</reference>
<accession>A0A0F8WNS0</accession>
<dbReference type="AlphaFoldDB" id="A0A0F8WNS0"/>
<name>A0A0F8WNS0_9ZZZZ</name>
<evidence type="ECO:0000313" key="1">
    <source>
        <dbReference type="EMBL" id="KKK49900.1"/>
    </source>
</evidence>
<gene>
    <name evidence="1" type="ORF">LCGC14_3130390</name>
</gene>
<feature type="non-terminal residue" evidence="1">
    <location>
        <position position="1"/>
    </location>
</feature>
<dbReference type="EMBL" id="LAZR01068300">
    <property type="protein sequence ID" value="KKK49900.1"/>
    <property type="molecule type" value="Genomic_DNA"/>
</dbReference>
<organism evidence="1">
    <name type="scientific">marine sediment metagenome</name>
    <dbReference type="NCBI Taxonomy" id="412755"/>
    <lineage>
        <taxon>unclassified sequences</taxon>
        <taxon>metagenomes</taxon>
        <taxon>ecological metagenomes</taxon>
    </lineage>
</organism>